<gene>
    <name evidence="2" type="ORF">NCTC8317_01525</name>
</gene>
<dbReference type="Proteomes" id="UP000280323">
    <property type="component" value="Chromosome"/>
</dbReference>
<dbReference type="EMBL" id="LR133917">
    <property type="protein sequence ID" value="VDY48465.1"/>
    <property type="molecule type" value="Genomic_DNA"/>
</dbReference>
<feature type="region of interest" description="Disordered" evidence="1">
    <location>
        <begin position="23"/>
        <end position="48"/>
    </location>
</feature>
<reference evidence="2" key="1">
    <citation type="submission" date="2018-12" db="EMBL/GenBank/DDBJ databases">
        <authorList>
            <consortium name="Pathogen Informatics"/>
        </authorList>
    </citation>
    <scope>NUCLEOTIDE SEQUENCE</scope>
    <source>
        <strain evidence="2">NCTC8317</strain>
    </source>
</reference>
<sequence>MIESGTSQCPRLYNVILAGPQHREIGTPISTGNGSWGRGPNTEADGKSDFNNVQVGGAQHREIGTPISTGNGSWGRGPNIENFVKKFYRQWKLG</sequence>
<proteinExistence type="predicted"/>
<accession>A0AB74Q1F1</accession>
<evidence type="ECO:0000256" key="1">
    <source>
        <dbReference type="SAM" id="MobiDB-lite"/>
    </source>
</evidence>
<organism evidence="2">
    <name type="scientific">Staphylococcus aureus</name>
    <dbReference type="NCBI Taxonomy" id="1280"/>
    <lineage>
        <taxon>Bacteria</taxon>
        <taxon>Bacillati</taxon>
        <taxon>Bacillota</taxon>
        <taxon>Bacilli</taxon>
        <taxon>Bacillales</taxon>
        <taxon>Staphylococcaceae</taxon>
        <taxon>Staphylococcus</taxon>
    </lineage>
</organism>
<dbReference type="AlphaFoldDB" id="A0AB74Q1F1"/>
<evidence type="ECO:0000313" key="2">
    <source>
        <dbReference type="EMBL" id="VDY48465.1"/>
    </source>
</evidence>
<protein>
    <submittedName>
        <fullName evidence="2">Nitrogen regulation protein NIFR3</fullName>
    </submittedName>
</protein>
<name>A0AB74Q1F1_STAAU</name>